<evidence type="ECO:0000313" key="1">
    <source>
        <dbReference type="EMBL" id="PRQ36390.1"/>
    </source>
</evidence>
<gene>
    <name evidence="1" type="ORF">RchiOBHm_Chr4g0390981</name>
</gene>
<proteinExistence type="predicted"/>
<dbReference type="Proteomes" id="UP000238479">
    <property type="component" value="Chromosome 4"/>
</dbReference>
<keyword evidence="2" id="KW-1185">Reference proteome</keyword>
<name>A0A2P6QQC2_ROSCH</name>
<accession>A0A2P6QQC2</accession>
<organism evidence="1 2">
    <name type="scientific">Rosa chinensis</name>
    <name type="common">China rose</name>
    <dbReference type="NCBI Taxonomy" id="74649"/>
    <lineage>
        <taxon>Eukaryota</taxon>
        <taxon>Viridiplantae</taxon>
        <taxon>Streptophyta</taxon>
        <taxon>Embryophyta</taxon>
        <taxon>Tracheophyta</taxon>
        <taxon>Spermatophyta</taxon>
        <taxon>Magnoliopsida</taxon>
        <taxon>eudicotyledons</taxon>
        <taxon>Gunneridae</taxon>
        <taxon>Pentapetalae</taxon>
        <taxon>rosids</taxon>
        <taxon>fabids</taxon>
        <taxon>Rosales</taxon>
        <taxon>Rosaceae</taxon>
        <taxon>Rosoideae</taxon>
        <taxon>Rosoideae incertae sedis</taxon>
        <taxon>Rosa</taxon>
    </lineage>
</organism>
<dbReference type="Gramene" id="PRQ36390">
    <property type="protein sequence ID" value="PRQ36390"/>
    <property type="gene ID" value="RchiOBHm_Chr4g0390981"/>
</dbReference>
<sequence>MNGMRRCSFCRVERMMMDFLIDPHLLSSVWLGENGKKIRKWLRWQHLSGQGGKIR</sequence>
<protein>
    <submittedName>
        <fullName evidence="1">Uncharacterized protein</fullName>
    </submittedName>
</protein>
<dbReference type="AlphaFoldDB" id="A0A2P6QQC2"/>
<evidence type="ECO:0000313" key="2">
    <source>
        <dbReference type="Proteomes" id="UP000238479"/>
    </source>
</evidence>
<dbReference type="EMBL" id="PDCK01000042">
    <property type="protein sequence ID" value="PRQ36390.1"/>
    <property type="molecule type" value="Genomic_DNA"/>
</dbReference>
<reference evidence="1 2" key="1">
    <citation type="journal article" date="2018" name="Nat. Genet.">
        <title>The Rosa genome provides new insights in the design of modern roses.</title>
        <authorList>
            <person name="Bendahmane M."/>
        </authorList>
    </citation>
    <scope>NUCLEOTIDE SEQUENCE [LARGE SCALE GENOMIC DNA]</scope>
    <source>
        <strain evidence="2">cv. Old Blush</strain>
    </source>
</reference>
<comment type="caution">
    <text evidence="1">The sequence shown here is derived from an EMBL/GenBank/DDBJ whole genome shotgun (WGS) entry which is preliminary data.</text>
</comment>